<gene>
    <name evidence="1" type="ORF">SAMN05216207_104135</name>
</gene>
<dbReference type="AlphaFoldDB" id="A0A1I5FXC6"/>
<dbReference type="STRING" id="260086.SAMN05216207_104135"/>
<dbReference type="Gene3D" id="3.40.50.1820">
    <property type="entry name" value="alpha/beta hydrolase"/>
    <property type="match status" value="1"/>
</dbReference>
<evidence type="ECO:0000313" key="2">
    <source>
        <dbReference type="Proteomes" id="UP000199614"/>
    </source>
</evidence>
<dbReference type="RefSeq" id="WP_093352552.1">
    <property type="nucleotide sequence ID" value="NZ_FOUY01000041.1"/>
</dbReference>
<dbReference type="OrthoDB" id="63519at2"/>
<keyword evidence="2" id="KW-1185">Reference proteome</keyword>
<proteinExistence type="predicted"/>
<dbReference type="SUPFAM" id="SSF53474">
    <property type="entry name" value="alpha/beta-Hydrolases"/>
    <property type="match status" value="1"/>
</dbReference>
<accession>A0A1I5FXC6</accession>
<dbReference type="Proteomes" id="UP000199614">
    <property type="component" value="Unassembled WGS sequence"/>
</dbReference>
<reference evidence="1 2" key="1">
    <citation type="submission" date="2016-10" db="EMBL/GenBank/DDBJ databases">
        <authorList>
            <person name="de Groot N.N."/>
        </authorList>
    </citation>
    <scope>NUCLEOTIDE SEQUENCE [LARGE SCALE GENOMIC DNA]</scope>
    <source>
        <strain evidence="1 2">CGMCC 4.1877</strain>
    </source>
</reference>
<evidence type="ECO:0000313" key="1">
    <source>
        <dbReference type="EMBL" id="SFO28395.1"/>
    </source>
</evidence>
<sequence>MTQVPPTYYASVAVRGPWWTDEEPSLRVPRTSGGAPAAIWTAGRGPSVLLVAPDAGLHDLWSPLSPLLRDRVTVHALDRSGLSHTDDVEQVTVAAEAVGAEYLAGFADDLALLREVGRRAAPVRSVAVLVEPGEAVAEELRAPAFMRRVEVSSRVVAELTEADARRLVDVLTEGGER</sequence>
<dbReference type="InterPro" id="IPR029058">
    <property type="entry name" value="AB_hydrolase_fold"/>
</dbReference>
<protein>
    <submittedName>
        <fullName evidence="1">Uncharacterized protein</fullName>
    </submittedName>
</protein>
<organism evidence="1 2">
    <name type="scientific">Pseudonocardia ammonioxydans</name>
    <dbReference type="NCBI Taxonomy" id="260086"/>
    <lineage>
        <taxon>Bacteria</taxon>
        <taxon>Bacillati</taxon>
        <taxon>Actinomycetota</taxon>
        <taxon>Actinomycetes</taxon>
        <taxon>Pseudonocardiales</taxon>
        <taxon>Pseudonocardiaceae</taxon>
        <taxon>Pseudonocardia</taxon>
    </lineage>
</organism>
<name>A0A1I5FXC6_PSUAM</name>
<dbReference type="EMBL" id="FOUY01000041">
    <property type="protein sequence ID" value="SFO28395.1"/>
    <property type="molecule type" value="Genomic_DNA"/>
</dbReference>